<evidence type="ECO:0000313" key="2">
    <source>
        <dbReference type="Proteomes" id="UP000233524"/>
    </source>
</evidence>
<sequence length="88" mass="9473">MLSPSNPCREGLASCIYLLYKNVTVVNRASAQALSEPTRSIANVDFNATRARYAFGCQGKPLMRTTSACGAISFLLFGYDQGVLVMSS</sequence>
<dbReference type="EMBL" id="NLAX01001623">
    <property type="protein sequence ID" value="PKS04873.1"/>
    <property type="molecule type" value="Genomic_DNA"/>
</dbReference>
<gene>
    <name evidence="1" type="ORF">jhhlp_008237</name>
</gene>
<dbReference type="Proteomes" id="UP000233524">
    <property type="component" value="Unassembled WGS sequence"/>
</dbReference>
<evidence type="ECO:0000313" key="1">
    <source>
        <dbReference type="EMBL" id="PKS04873.1"/>
    </source>
</evidence>
<dbReference type="VEuPathDB" id="FungiDB:jhhlp_008237"/>
<proteinExistence type="predicted"/>
<organism evidence="1 2">
    <name type="scientific">Lomentospora prolificans</name>
    <dbReference type="NCBI Taxonomy" id="41688"/>
    <lineage>
        <taxon>Eukaryota</taxon>
        <taxon>Fungi</taxon>
        <taxon>Dikarya</taxon>
        <taxon>Ascomycota</taxon>
        <taxon>Pezizomycotina</taxon>
        <taxon>Sordariomycetes</taxon>
        <taxon>Hypocreomycetidae</taxon>
        <taxon>Microascales</taxon>
        <taxon>Microascaceae</taxon>
        <taxon>Lomentospora</taxon>
    </lineage>
</organism>
<keyword evidence="2" id="KW-1185">Reference proteome</keyword>
<dbReference type="InParanoid" id="A0A2N3MXG5"/>
<dbReference type="AlphaFoldDB" id="A0A2N3MXG5"/>
<protein>
    <submittedName>
        <fullName evidence="1">Uncharacterized protein</fullName>
    </submittedName>
</protein>
<comment type="caution">
    <text evidence="1">The sequence shown here is derived from an EMBL/GenBank/DDBJ whole genome shotgun (WGS) entry which is preliminary data.</text>
</comment>
<name>A0A2N3MXG5_9PEZI</name>
<reference evidence="1 2" key="1">
    <citation type="journal article" date="2017" name="G3 (Bethesda)">
        <title>First Draft Genome Sequence of the Pathogenic Fungus Lomentospora prolificans (Formerly Scedosporium prolificans).</title>
        <authorList>
            <person name="Luo R."/>
            <person name="Zimin A."/>
            <person name="Workman R."/>
            <person name="Fan Y."/>
            <person name="Pertea G."/>
            <person name="Grossman N."/>
            <person name="Wear M.P."/>
            <person name="Jia B."/>
            <person name="Miller H."/>
            <person name="Casadevall A."/>
            <person name="Timp W."/>
            <person name="Zhang S.X."/>
            <person name="Salzberg S.L."/>
        </authorList>
    </citation>
    <scope>NUCLEOTIDE SEQUENCE [LARGE SCALE GENOMIC DNA]</scope>
    <source>
        <strain evidence="1 2">JHH-5317</strain>
    </source>
</reference>
<accession>A0A2N3MXG5</accession>